<gene>
    <name evidence="1" type="ORF">LA749_04590</name>
</gene>
<sequence length="110" mass="13507">MKKKYFIFLGKAGLIYYSWLFIILFISLIFGYEGTAKINWPMIIIGSLFVILFIYTLLNSYWNQNYLKLPYRFKIKINSKPTLVKKYWLFKIYQIKPVDYQKYYLLRIEK</sequence>
<keyword evidence="1" id="KW-0808">Transferase</keyword>
<dbReference type="GeneID" id="78212260"/>
<keyword evidence="1" id="KW-0012">Acyltransferase</keyword>
<dbReference type="RefSeq" id="WP_063507809.1">
    <property type="nucleotide sequence ID" value="NZ_CALFMW010000158.1"/>
</dbReference>
<organism evidence="1 2">
    <name type="scientific">Lactobacillus acetotolerans</name>
    <dbReference type="NCBI Taxonomy" id="1600"/>
    <lineage>
        <taxon>Bacteria</taxon>
        <taxon>Bacillati</taxon>
        <taxon>Bacillota</taxon>
        <taxon>Bacilli</taxon>
        <taxon>Lactobacillales</taxon>
        <taxon>Lactobacillaceae</taxon>
        <taxon>Lactobacillus</taxon>
    </lineage>
</organism>
<accession>A0A356VQ58</accession>
<dbReference type="GO" id="GO:0016746">
    <property type="term" value="F:acyltransferase activity"/>
    <property type="evidence" value="ECO:0007669"/>
    <property type="project" value="UniProtKB-KW"/>
</dbReference>
<evidence type="ECO:0000313" key="2">
    <source>
        <dbReference type="Proteomes" id="UP000325393"/>
    </source>
</evidence>
<reference evidence="1 2" key="1">
    <citation type="submission" date="2019-09" db="EMBL/GenBank/DDBJ databases">
        <title>Genome sequencing of Lactobacillus acetotolerans.</title>
        <authorList>
            <person name="Kim K."/>
        </authorList>
    </citation>
    <scope>NUCLEOTIDE SEQUENCE [LARGE SCALE GENOMIC DNA]</scope>
    <source>
        <strain evidence="1 2">LA749</strain>
    </source>
</reference>
<evidence type="ECO:0000313" key="1">
    <source>
        <dbReference type="EMBL" id="QFG51309.1"/>
    </source>
</evidence>
<dbReference type="Proteomes" id="UP000325393">
    <property type="component" value="Chromosome"/>
</dbReference>
<dbReference type="AlphaFoldDB" id="A0A356VQ58"/>
<protein>
    <submittedName>
        <fullName evidence="1">Acyltransferase</fullName>
    </submittedName>
</protein>
<name>A0A356VQ58_9LACO</name>
<proteinExistence type="predicted"/>
<dbReference type="EMBL" id="CP044496">
    <property type="protein sequence ID" value="QFG51309.1"/>
    <property type="molecule type" value="Genomic_DNA"/>
</dbReference>